<evidence type="ECO:0000313" key="1">
    <source>
        <dbReference type="EMBL" id="KAF1990858.1"/>
    </source>
</evidence>
<protein>
    <submittedName>
        <fullName evidence="1">Uncharacterized protein</fullName>
    </submittedName>
</protein>
<dbReference type="EMBL" id="ML977141">
    <property type="protein sequence ID" value="KAF1990858.1"/>
    <property type="molecule type" value="Genomic_DNA"/>
</dbReference>
<sequence length="200" mass="21759">MPRRTHRPPLRLDGEDAGLDAINFPQLPRVRSYHVGCLIAPREFGPKSKSFTIRLSSCQVQANSIQTRETSNGRYEVGNRGTMIGSSVNAVWIPLPSCSLPTFSANSMDGPFASTTLKWNLLLGPSRFHIPRFLNHRHSAASTTAVEEFTIGSLMARTRLQSPKPGGRSHKISGAGLWGSVSGVVSVLACDVSDFEFGYS</sequence>
<name>A0A6G1HD49_9PEZI</name>
<reference evidence="1" key="1">
    <citation type="journal article" date="2020" name="Stud. Mycol.">
        <title>101 Dothideomycetes genomes: a test case for predicting lifestyles and emergence of pathogens.</title>
        <authorList>
            <person name="Haridas S."/>
            <person name="Albert R."/>
            <person name="Binder M."/>
            <person name="Bloem J."/>
            <person name="Labutti K."/>
            <person name="Salamov A."/>
            <person name="Andreopoulos B."/>
            <person name="Baker S."/>
            <person name="Barry K."/>
            <person name="Bills G."/>
            <person name="Bluhm B."/>
            <person name="Cannon C."/>
            <person name="Castanera R."/>
            <person name="Culley D."/>
            <person name="Daum C."/>
            <person name="Ezra D."/>
            <person name="Gonzalez J."/>
            <person name="Henrissat B."/>
            <person name="Kuo A."/>
            <person name="Liang C."/>
            <person name="Lipzen A."/>
            <person name="Lutzoni F."/>
            <person name="Magnuson J."/>
            <person name="Mondo S."/>
            <person name="Nolan M."/>
            <person name="Ohm R."/>
            <person name="Pangilinan J."/>
            <person name="Park H.-J."/>
            <person name="Ramirez L."/>
            <person name="Alfaro M."/>
            <person name="Sun H."/>
            <person name="Tritt A."/>
            <person name="Yoshinaga Y."/>
            <person name="Zwiers L.-H."/>
            <person name="Turgeon B."/>
            <person name="Goodwin S."/>
            <person name="Spatafora J."/>
            <person name="Crous P."/>
            <person name="Grigoriev I."/>
        </authorList>
    </citation>
    <scope>NUCLEOTIDE SEQUENCE</scope>
    <source>
        <strain evidence="1">CBS 113979</strain>
    </source>
</reference>
<gene>
    <name evidence="1" type="ORF">K402DRAFT_204885</name>
</gene>
<dbReference type="Proteomes" id="UP000800041">
    <property type="component" value="Unassembled WGS sequence"/>
</dbReference>
<organism evidence="1 2">
    <name type="scientific">Aulographum hederae CBS 113979</name>
    <dbReference type="NCBI Taxonomy" id="1176131"/>
    <lineage>
        <taxon>Eukaryota</taxon>
        <taxon>Fungi</taxon>
        <taxon>Dikarya</taxon>
        <taxon>Ascomycota</taxon>
        <taxon>Pezizomycotina</taxon>
        <taxon>Dothideomycetes</taxon>
        <taxon>Pleosporomycetidae</taxon>
        <taxon>Aulographales</taxon>
        <taxon>Aulographaceae</taxon>
    </lineage>
</organism>
<dbReference type="AlphaFoldDB" id="A0A6G1HD49"/>
<keyword evidence="2" id="KW-1185">Reference proteome</keyword>
<proteinExistence type="predicted"/>
<accession>A0A6G1HD49</accession>
<evidence type="ECO:0000313" key="2">
    <source>
        <dbReference type="Proteomes" id="UP000800041"/>
    </source>
</evidence>